<organism evidence="1 2">
    <name type="scientific">Oharaeibacter diazotrophicus</name>
    <dbReference type="NCBI Taxonomy" id="1920512"/>
    <lineage>
        <taxon>Bacteria</taxon>
        <taxon>Pseudomonadati</taxon>
        <taxon>Pseudomonadota</taxon>
        <taxon>Alphaproteobacteria</taxon>
        <taxon>Hyphomicrobiales</taxon>
        <taxon>Pleomorphomonadaceae</taxon>
        <taxon>Oharaeibacter</taxon>
    </lineage>
</organism>
<dbReference type="RefSeq" id="WP_126541240.1">
    <property type="nucleotide sequence ID" value="NZ_BSPM01000004.1"/>
</dbReference>
<dbReference type="OrthoDB" id="1680496at2"/>
<dbReference type="Proteomes" id="UP000294547">
    <property type="component" value="Unassembled WGS sequence"/>
</dbReference>
<evidence type="ECO:0000313" key="1">
    <source>
        <dbReference type="EMBL" id="TDP85392.1"/>
    </source>
</evidence>
<name>A0A4R6RGJ2_9HYPH</name>
<sequence length="322" mass="33727">MPTTPTPDAKTLELNLGREATYGVAPASYVRTYVYSYGVKPDKPLEDDRILGVGLTTARDQSEPAPGLVSLAGSVEVPLDMRHLGYWLTLLFGDAVKTGSGPYQHVFTSGAASLPTATIASQIGGSGPRQDTGLVARSGRFALAAEAGFRRVTLDLAGKDRTYPGSLSITPPTPPVRAPMPSATGILKIDGSQAAKVLAFDGTYANGFEEERYLDGAATVSGFAPGQNDAKWSGSMRVRWMDSTLEAQAAAGTPSSVEMVYQLSASLKLSLLSANVVFQRSGPDIGAPGRIEQTLAWRAHQTGAAAMLVATLTNDVATGYLS</sequence>
<reference evidence="1 2" key="1">
    <citation type="submission" date="2019-03" db="EMBL/GenBank/DDBJ databases">
        <title>Genomic Encyclopedia of Type Strains, Phase IV (KMG-IV): sequencing the most valuable type-strain genomes for metagenomic binning, comparative biology and taxonomic classification.</title>
        <authorList>
            <person name="Goeker M."/>
        </authorList>
    </citation>
    <scope>NUCLEOTIDE SEQUENCE [LARGE SCALE GENOMIC DNA]</scope>
    <source>
        <strain evidence="1 2">DSM 102969</strain>
    </source>
</reference>
<protein>
    <submittedName>
        <fullName evidence="1">Uncharacterized protein</fullName>
    </submittedName>
</protein>
<dbReference type="AlphaFoldDB" id="A0A4R6RGJ2"/>
<proteinExistence type="predicted"/>
<keyword evidence="2" id="KW-1185">Reference proteome</keyword>
<dbReference type="EMBL" id="SNXY01000007">
    <property type="protein sequence ID" value="TDP85392.1"/>
    <property type="molecule type" value="Genomic_DNA"/>
</dbReference>
<gene>
    <name evidence="1" type="ORF">EDD54_2245</name>
</gene>
<evidence type="ECO:0000313" key="2">
    <source>
        <dbReference type="Proteomes" id="UP000294547"/>
    </source>
</evidence>
<dbReference type="InterPro" id="IPR044000">
    <property type="entry name" value="Phage_tube_2"/>
</dbReference>
<comment type="caution">
    <text evidence="1">The sequence shown here is derived from an EMBL/GenBank/DDBJ whole genome shotgun (WGS) entry which is preliminary data.</text>
</comment>
<dbReference type="Pfam" id="PF18906">
    <property type="entry name" value="Phage_tube_2"/>
    <property type="match status" value="1"/>
</dbReference>
<accession>A0A4R6RGJ2</accession>